<evidence type="ECO:0000313" key="1">
    <source>
        <dbReference type="EMBL" id="WHZ57219.1"/>
    </source>
</evidence>
<evidence type="ECO:0000313" key="2">
    <source>
        <dbReference type="Proteomes" id="UP001226091"/>
    </source>
</evidence>
<dbReference type="EMBL" id="CP126116">
    <property type="protein sequence ID" value="WHZ57219.1"/>
    <property type="molecule type" value="Genomic_DNA"/>
</dbReference>
<reference evidence="2" key="1">
    <citation type="journal article" date="2025" name="Aquaculture">
        <title>Assessment of the bioflocculant production and safety properties of Metabacillus hrfriensis sp. nov. based on phenotypic and whole-genome sequencing analysis.</title>
        <authorList>
            <person name="Zhang R."/>
            <person name="Zhao Z."/>
            <person name="Luo L."/>
            <person name="Wang S."/>
            <person name="Guo K."/>
            <person name="Xu W."/>
        </authorList>
    </citation>
    <scope>NUCLEOTIDE SEQUENCE [LARGE SCALE GENOMIC DNA]</scope>
    <source>
        <strain evidence="2">CT-WN-B3</strain>
    </source>
</reference>
<dbReference type="Proteomes" id="UP001226091">
    <property type="component" value="Chromosome"/>
</dbReference>
<keyword evidence="2" id="KW-1185">Reference proteome</keyword>
<proteinExistence type="predicted"/>
<protein>
    <submittedName>
        <fullName evidence="1">Uncharacterized protein</fullName>
    </submittedName>
</protein>
<accession>A0ACD4R9V2</accession>
<sequence>MNYNPYPYPYPYQMYNQFRLSSTDELNEGLYKWVKLTFTNGTEKEAFIFYLDKQSGAVFILSFPKLTTSQANVNDIKSFEVMPEPPKMEEEAPQESEVQNGGTEGDQEVGQMPGMDQPEEMQGDQESPFGQMPGMGQSGEMQGGQESPFGQMPGMGQSEEMQGGQESPFGQIPGMGQPGGMQSGQGSPFGQMPGMGQPGGMQGSQGSPFGQMPGMGQPGGMQDGQGSPFGQIPGGDQSGIPFGGQRYQQWNQPVYYNPYSYYWQQ</sequence>
<gene>
    <name evidence="1" type="ORF">QLQ22_21590</name>
</gene>
<name>A0ACD4R9V2_9BACI</name>
<organism evidence="1 2">
    <name type="scientific">Metabacillus hrfriensis</name>
    <dbReference type="NCBI Taxonomy" id="3048891"/>
    <lineage>
        <taxon>Bacteria</taxon>
        <taxon>Bacillati</taxon>
        <taxon>Bacillota</taxon>
        <taxon>Bacilli</taxon>
        <taxon>Bacillales</taxon>
        <taxon>Bacillaceae</taxon>
        <taxon>Metabacillus</taxon>
    </lineage>
</organism>